<dbReference type="WBParaSite" id="BPAG_0000531001-mRNA-1">
    <property type="protein sequence ID" value="BPAG_0000531001-mRNA-1"/>
    <property type="gene ID" value="BPAG_0000531001"/>
</dbReference>
<evidence type="ECO:0000313" key="7">
    <source>
        <dbReference type="EMBL" id="VDN86460.1"/>
    </source>
</evidence>
<evidence type="ECO:0000256" key="3">
    <source>
        <dbReference type="ARBA" id="ARBA00022989"/>
    </source>
</evidence>
<dbReference type="PANTHER" id="PTHR34104:SF3">
    <property type="entry name" value="TRANSMEMBRANE PROTEIN 254"/>
    <property type="match status" value="1"/>
</dbReference>
<keyword evidence="8" id="KW-1185">Reference proteome</keyword>
<feature type="transmembrane region" description="Helical" evidence="6">
    <location>
        <begin position="86"/>
        <end position="105"/>
    </location>
</feature>
<dbReference type="Pfam" id="PF14934">
    <property type="entry name" value="TMEM254"/>
    <property type="match status" value="1"/>
</dbReference>
<evidence type="ECO:0000256" key="1">
    <source>
        <dbReference type="ARBA" id="ARBA00004141"/>
    </source>
</evidence>
<reference evidence="7 8" key="2">
    <citation type="submission" date="2018-11" db="EMBL/GenBank/DDBJ databases">
        <authorList>
            <consortium name="Pathogen Informatics"/>
        </authorList>
    </citation>
    <scope>NUCLEOTIDE SEQUENCE [LARGE SCALE GENOMIC DNA]</scope>
</reference>
<organism evidence="9">
    <name type="scientific">Brugia pahangi</name>
    <name type="common">Filarial nematode worm</name>
    <dbReference type="NCBI Taxonomy" id="6280"/>
    <lineage>
        <taxon>Eukaryota</taxon>
        <taxon>Metazoa</taxon>
        <taxon>Ecdysozoa</taxon>
        <taxon>Nematoda</taxon>
        <taxon>Chromadorea</taxon>
        <taxon>Rhabditida</taxon>
        <taxon>Spirurina</taxon>
        <taxon>Spiruromorpha</taxon>
        <taxon>Filarioidea</taxon>
        <taxon>Onchocercidae</taxon>
        <taxon>Brugia</taxon>
    </lineage>
</organism>
<dbReference type="InterPro" id="IPR028110">
    <property type="entry name" value="TMEM254"/>
</dbReference>
<dbReference type="PANTHER" id="PTHR34104">
    <property type="entry name" value="TRANSMEMBRANE PROTEIN 254"/>
    <property type="match status" value="1"/>
</dbReference>
<dbReference type="GO" id="GO:0016020">
    <property type="term" value="C:membrane"/>
    <property type="evidence" value="ECO:0007669"/>
    <property type="project" value="UniProtKB-SubCell"/>
</dbReference>
<dbReference type="STRING" id="6280.A0A0N4TAS3"/>
<gene>
    <name evidence="7" type="ORF">BPAG_LOCUS5274</name>
</gene>
<accession>A0A0N4TAS3</accession>
<dbReference type="Proteomes" id="UP000278627">
    <property type="component" value="Unassembled WGS sequence"/>
</dbReference>
<name>A0A0N4TAS3_BRUPA</name>
<evidence type="ECO:0000313" key="8">
    <source>
        <dbReference type="Proteomes" id="UP000278627"/>
    </source>
</evidence>
<evidence type="ECO:0000313" key="9">
    <source>
        <dbReference type="WBParaSite" id="BPAG_0000531001-mRNA-1"/>
    </source>
</evidence>
<sequence>MNDFFKSPHLMWWILVPIALLINFMTWYDAHWFGQFGVSGKFLELLGVRFPSFFIATNLFALIAHLGESMYSLKLCNLLRISRNNTLKWMLQTFILGYPSLRILLSRNVMSRHR</sequence>
<comment type="subcellular location">
    <subcellularLocation>
        <location evidence="1">Membrane</location>
        <topology evidence="1">Multi-pass membrane protein</topology>
    </subcellularLocation>
</comment>
<feature type="transmembrane region" description="Helical" evidence="6">
    <location>
        <begin position="42"/>
        <end position="66"/>
    </location>
</feature>
<dbReference type="AlphaFoldDB" id="A0A0N4TAS3"/>
<evidence type="ECO:0000256" key="4">
    <source>
        <dbReference type="ARBA" id="ARBA00023136"/>
    </source>
</evidence>
<reference evidence="9" key="1">
    <citation type="submission" date="2017-02" db="UniProtKB">
        <authorList>
            <consortium name="WormBaseParasite"/>
        </authorList>
    </citation>
    <scope>IDENTIFICATION</scope>
</reference>
<evidence type="ECO:0000256" key="6">
    <source>
        <dbReference type="SAM" id="Phobius"/>
    </source>
</evidence>
<evidence type="ECO:0000256" key="5">
    <source>
        <dbReference type="ARBA" id="ARBA00034834"/>
    </source>
</evidence>
<feature type="transmembrane region" description="Helical" evidence="6">
    <location>
        <begin position="12"/>
        <end position="30"/>
    </location>
</feature>
<evidence type="ECO:0000256" key="2">
    <source>
        <dbReference type="ARBA" id="ARBA00022692"/>
    </source>
</evidence>
<protein>
    <recommendedName>
        <fullName evidence="5">Transmembrane protein 254</fullName>
    </recommendedName>
</protein>
<dbReference type="EMBL" id="UZAD01003523">
    <property type="protein sequence ID" value="VDN86460.1"/>
    <property type="molecule type" value="Genomic_DNA"/>
</dbReference>
<proteinExistence type="predicted"/>
<keyword evidence="4 6" id="KW-0472">Membrane</keyword>
<keyword evidence="2 6" id="KW-0812">Transmembrane</keyword>
<keyword evidence="3 6" id="KW-1133">Transmembrane helix</keyword>